<dbReference type="EMBL" id="JAQQWE010000010">
    <property type="protein sequence ID" value="KAK7937586.1"/>
    <property type="molecule type" value="Genomic_DNA"/>
</dbReference>
<proteinExistence type="predicted"/>
<dbReference type="GeneID" id="92083738"/>
<keyword evidence="1" id="KW-0808">Transferase</keyword>
<sequence>MKSTPMIIFKFWIRCRECDLHELSHGEAADDHKVLPNINVTAAARKCPCSVDQTEDFLDEIIEVKMGGTFGGILGVFLQALRTVVEQITDLALGSEGVPELWARCLGIRAASPRALHAGQGWGLHRHGHTAALRRGHEYNGGIVERERAV</sequence>
<keyword evidence="2" id="KW-1185">Reference proteome</keyword>
<protein>
    <submittedName>
        <fullName evidence="1">Dihydroxyacetone kinase</fullName>
    </submittedName>
</protein>
<dbReference type="Proteomes" id="UP001391051">
    <property type="component" value="Unassembled WGS sequence"/>
</dbReference>
<keyword evidence="1" id="KW-0418">Kinase</keyword>
<comment type="caution">
    <text evidence="1">The sequence shown here is derived from an EMBL/GenBank/DDBJ whole genome shotgun (WGS) entry which is preliminary data.</text>
</comment>
<evidence type="ECO:0000313" key="1">
    <source>
        <dbReference type="EMBL" id="KAK7937586.1"/>
    </source>
</evidence>
<organism evidence="1 2">
    <name type="scientific">Apiospora aurea</name>
    <dbReference type="NCBI Taxonomy" id="335848"/>
    <lineage>
        <taxon>Eukaryota</taxon>
        <taxon>Fungi</taxon>
        <taxon>Dikarya</taxon>
        <taxon>Ascomycota</taxon>
        <taxon>Pezizomycotina</taxon>
        <taxon>Sordariomycetes</taxon>
        <taxon>Xylariomycetidae</taxon>
        <taxon>Amphisphaeriales</taxon>
        <taxon>Apiosporaceae</taxon>
        <taxon>Apiospora</taxon>
    </lineage>
</organism>
<evidence type="ECO:0000313" key="2">
    <source>
        <dbReference type="Proteomes" id="UP001391051"/>
    </source>
</evidence>
<name>A0ABR1PT28_9PEZI</name>
<dbReference type="RefSeq" id="XP_066692914.1">
    <property type="nucleotide sequence ID" value="XM_066850676.1"/>
</dbReference>
<dbReference type="GO" id="GO:0016301">
    <property type="term" value="F:kinase activity"/>
    <property type="evidence" value="ECO:0007669"/>
    <property type="project" value="UniProtKB-KW"/>
</dbReference>
<reference evidence="1 2" key="1">
    <citation type="submission" date="2023-01" db="EMBL/GenBank/DDBJ databases">
        <title>Analysis of 21 Apiospora genomes using comparative genomics revels a genus with tremendous synthesis potential of carbohydrate active enzymes and secondary metabolites.</title>
        <authorList>
            <person name="Sorensen T."/>
        </authorList>
    </citation>
    <scope>NUCLEOTIDE SEQUENCE [LARGE SCALE GENOMIC DNA]</scope>
    <source>
        <strain evidence="1 2">CBS 24483</strain>
    </source>
</reference>
<accession>A0ABR1PT28</accession>
<gene>
    <name evidence="1" type="ORF">PG986_014454</name>
</gene>